<dbReference type="Gene3D" id="3.50.50.60">
    <property type="entry name" value="FAD/NAD(P)-binding domain"/>
    <property type="match status" value="1"/>
</dbReference>
<geneLocation type="plasmid" evidence="2">
    <name>unnamed2</name>
</geneLocation>
<dbReference type="SUPFAM" id="SSF51905">
    <property type="entry name" value="FAD/NAD(P)-binding domain"/>
    <property type="match status" value="1"/>
</dbReference>
<keyword evidence="2" id="KW-0614">Plasmid</keyword>
<feature type="domain" description="FAD-dependent urate hydroxylase HpyO/Asp monooxygenase CreE-like FAD/NAD(P)-binding" evidence="1">
    <location>
        <begin position="12"/>
        <end position="166"/>
    </location>
</feature>
<accession>A0AAU7S5G1</accession>
<name>A0AAU7S5G1_9HYPH</name>
<reference evidence="2" key="1">
    <citation type="submission" date="2024-06" db="EMBL/GenBank/DDBJ databases">
        <authorList>
            <person name="Li T."/>
            <person name="Gao R."/>
        </authorList>
    </citation>
    <scope>NUCLEOTIDE SEQUENCE</scope>
    <source>
        <strain evidence="2">ZPR3</strain>
        <plasmid evidence="2">unnamed2</plasmid>
    </source>
</reference>
<dbReference type="AlphaFoldDB" id="A0AAU7S5G1"/>
<gene>
    <name evidence="2" type="ORF">ABM479_30380</name>
</gene>
<dbReference type="EMBL" id="CP157962">
    <property type="protein sequence ID" value="XBT97570.1"/>
    <property type="molecule type" value="Genomic_DNA"/>
</dbReference>
<dbReference type="PANTHER" id="PTHR40254">
    <property type="entry name" value="BLR0577 PROTEIN"/>
    <property type="match status" value="1"/>
</dbReference>
<dbReference type="RefSeq" id="WP_349962722.1">
    <property type="nucleotide sequence ID" value="NZ_CP157962.1"/>
</dbReference>
<proteinExistence type="predicted"/>
<organism evidence="2">
    <name type="scientific">Rhizobium sp. ZPR3</name>
    <dbReference type="NCBI Taxonomy" id="3158967"/>
    <lineage>
        <taxon>Bacteria</taxon>
        <taxon>Pseudomonadati</taxon>
        <taxon>Pseudomonadota</taxon>
        <taxon>Alphaproteobacteria</taxon>
        <taxon>Hyphomicrobiales</taxon>
        <taxon>Rhizobiaceae</taxon>
        <taxon>Rhizobium/Agrobacterium group</taxon>
        <taxon>Rhizobium</taxon>
    </lineage>
</organism>
<protein>
    <submittedName>
        <fullName evidence="2">FAD/NAD(P)-binding protein</fullName>
    </submittedName>
</protein>
<dbReference type="InterPro" id="IPR038732">
    <property type="entry name" value="HpyO/CreE_NAD-binding"/>
</dbReference>
<dbReference type="PANTHER" id="PTHR40254:SF1">
    <property type="entry name" value="BLR0577 PROTEIN"/>
    <property type="match status" value="1"/>
</dbReference>
<evidence type="ECO:0000259" key="1">
    <source>
        <dbReference type="Pfam" id="PF13454"/>
    </source>
</evidence>
<dbReference type="InterPro" id="IPR052189">
    <property type="entry name" value="L-asp_N-monooxygenase_NS-form"/>
</dbReference>
<dbReference type="Pfam" id="PF13454">
    <property type="entry name" value="NAD_binding_9"/>
    <property type="match status" value="1"/>
</dbReference>
<dbReference type="InterPro" id="IPR036188">
    <property type="entry name" value="FAD/NAD-bd_sf"/>
</dbReference>
<evidence type="ECO:0000313" key="2">
    <source>
        <dbReference type="EMBL" id="XBT97570.1"/>
    </source>
</evidence>
<sequence length="474" mass="51690">MHIDPHSHHSVVIIGGGFAGALTAIKLLDKTEVPLSITILEPREELGRGVAYSTTESVHLVNGPAGTFSLHPEEPDHLVHWLAENAPRYGWTLPADIAGSFPPRYLYGTYVRDELHRAISTARSGSTFRHVRAAASSLASAPHRVEIVTSQGDTITADEVVLALGVFQPDLPKKEASAAHHPAFATSAWDAAALDRLVEAEEILLIGSSLSMVDAVASMEARGFRGQYQVISRRGQFIEDRRNVEPERDFLAESPLPTTARSLLSIVKAERRALAAAAKDWQALPVAIRPHILPLWQKADDAERLRFARHLRAFWDVTAHRAAPDSYRAVSNAIAEGRLRHRPARLLAMKPSGRSIAVTLKSRTGGTEVHSFGGVIDCRGHQLHDWRRISDPFVRSLVESGEVRPHSTGFGIDATVEGDVISEEGRVHRNISAIGHPLRGVAWESSSISEQRVQAIALADRILSKLTPLALAAS</sequence>